<organism evidence="9 11">
    <name type="scientific">Clostridium innocuum</name>
    <dbReference type="NCBI Taxonomy" id="1522"/>
    <lineage>
        <taxon>Bacteria</taxon>
        <taxon>Bacillati</taxon>
        <taxon>Bacillota</taxon>
        <taxon>Clostridia</taxon>
        <taxon>Eubacteriales</taxon>
        <taxon>Clostridiaceae</taxon>
        <taxon>Clostridium</taxon>
    </lineage>
</organism>
<evidence type="ECO:0000313" key="11">
    <source>
        <dbReference type="Proteomes" id="UP000030008"/>
    </source>
</evidence>
<feature type="transmembrane region" description="Helical" evidence="7">
    <location>
        <begin position="12"/>
        <end position="34"/>
    </location>
</feature>
<dbReference type="GeneID" id="61926523"/>
<feature type="transmembrane region" description="Helical" evidence="7">
    <location>
        <begin position="217"/>
        <end position="235"/>
    </location>
</feature>
<proteinExistence type="inferred from homology"/>
<evidence type="ECO:0000256" key="5">
    <source>
        <dbReference type="ARBA" id="ARBA00022989"/>
    </source>
</evidence>
<dbReference type="EMBL" id="CP048838">
    <property type="protein sequence ID" value="QJA03338.1"/>
    <property type="molecule type" value="Genomic_DNA"/>
</dbReference>
<dbReference type="Proteomes" id="UP000030008">
    <property type="component" value="Unassembled WGS sequence"/>
</dbReference>
<dbReference type="AlphaFoldDB" id="A0A099ID24"/>
<dbReference type="GO" id="GO:0005886">
    <property type="term" value="C:plasma membrane"/>
    <property type="evidence" value="ECO:0007669"/>
    <property type="project" value="UniProtKB-SubCell"/>
</dbReference>
<feature type="domain" description="ABC transmembrane type-1" evidence="8">
    <location>
        <begin position="58"/>
        <end position="238"/>
    </location>
</feature>
<comment type="subcellular location">
    <subcellularLocation>
        <location evidence="1 7">Cell membrane</location>
        <topology evidence="1 7">Multi-pass membrane protein</topology>
    </subcellularLocation>
</comment>
<evidence type="ECO:0000313" key="12">
    <source>
        <dbReference type="Proteomes" id="UP000503330"/>
    </source>
</evidence>
<reference evidence="9 11" key="1">
    <citation type="submission" date="2014-08" db="EMBL/GenBank/DDBJ databases">
        <title>Clostridium innocuum, an unnegligible vancomycin-resistant pathogen causing extra-intestinal infections.</title>
        <authorList>
            <person name="Feng Y."/>
            <person name="Chiu C.-H."/>
        </authorList>
    </citation>
    <scope>NUCLEOTIDE SEQUENCE [LARGE SCALE GENOMIC DNA]</scope>
    <source>
        <strain evidence="9 11">AN88</strain>
    </source>
</reference>
<evidence type="ECO:0000313" key="10">
    <source>
        <dbReference type="EMBL" id="QJA03338.1"/>
    </source>
</evidence>
<dbReference type="PROSITE" id="PS50928">
    <property type="entry name" value="ABC_TM1"/>
    <property type="match status" value="1"/>
</dbReference>
<evidence type="ECO:0000259" key="8">
    <source>
        <dbReference type="PROSITE" id="PS50928"/>
    </source>
</evidence>
<dbReference type="CDD" id="cd06261">
    <property type="entry name" value="TM_PBP2"/>
    <property type="match status" value="1"/>
</dbReference>
<accession>A0A099ID24</accession>
<keyword evidence="4 7" id="KW-0812">Transmembrane</keyword>
<evidence type="ECO:0000256" key="6">
    <source>
        <dbReference type="ARBA" id="ARBA00023136"/>
    </source>
</evidence>
<evidence type="ECO:0000256" key="3">
    <source>
        <dbReference type="ARBA" id="ARBA00022475"/>
    </source>
</evidence>
<dbReference type="RefSeq" id="WP_002610604.1">
    <property type="nucleotide sequence ID" value="NZ_BAAACC010000011.1"/>
</dbReference>
<dbReference type="InterPro" id="IPR035906">
    <property type="entry name" value="MetI-like_sf"/>
</dbReference>
<dbReference type="Gene3D" id="1.10.3720.10">
    <property type="entry name" value="MetI-like"/>
    <property type="match status" value="1"/>
</dbReference>
<reference evidence="10 12" key="2">
    <citation type="submission" date="2020-02" db="EMBL/GenBank/DDBJ databases">
        <authorList>
            <person name="Kociolek L.K."/>
            <person name="Ozer E.A."/>
        </authorList>
    </citation>
    <scope>NUCLEOTIDE SEQUENCE [LARGE SCALE GENOMIC DNA]</scope>
    <source>
        <strain evidence="10 12">ATCC 14501</strain>
    </source>
</reference>
<evidence type="ECO:0000256" key="7">
    <source>
        <dbReference type="RuleBase" id="RU363032"/>
    </source>
</evidence>
<dbReference type="Proteomes" id="UP000503330">
    <property type="component" value="Chromosome"/>
</dbReference>
<keyword evidence="2 7" id="KW-0813">Transport</keyword>
<evidence type="ECO:0000256" key="1">
    <source>
        <dbReference type="ARBA" id="ARBA00004651"/>
    </source>
</evidence>
<sequence length="249" mass="28322">MKKTRIYVEMCVLLTCLLILWQFITIIFHIPSYYLPSPVDFFKYFIQFMQSGNMGLHITTTLYEIFIGTFWGIIFGMILGYLLAKNRLLENLFMPLLLIMQISPKISIAPLFILWFGLGLTSKIALVILVVSFPIMVAESSSLKKINTGYMDLMNILQANRWQIFIRMELPCAFHEVISGSKIAVTQAITSAVIGEMMGAKAGLGYLLTNGAEMYDLNMILSSIFLLSLLGLLLYEACQIVEHKVLYWK</sequence>
<dbReference type="GO" id="GO:0055085">
    <property type="term" value="P:transmembrane transport"/>
    <property type="evidence" value="ECO:0007669"/>
    <property type="project" value="InterPro"/>
</dbReference>
<dbReference type="EMBL" id="JQIF01000001">
    <property type="protein sequence ID" value="KGJ55077.1"/>
    <property type="molecule type" value="Genomic_DNA"/>
</dbReference>
<keyword evidence="6 7" id="KW-0472">Membrane</keyword>
<dbReference type="InterPro" id="IPR000515">
    <property type="entry name" value="MetI-like"/>
</dbReference>
<name>A0A099ID24_CLOIN</name>
<comment type="similarity">
    <text evidence="7">Belongs to the binding-protein-dependent transport system permease family.</text>
</comment>
<protein>
    <submittedName>
        <fullName evidence="9">ABC transporter permease</fullName>
    </submittedName>
</protein>
<dbReference type="Pfam" id="PF00528">
    <property type="entry name" value="BPD_transp_1"/>
    <property type="match status" value="1"/>
</dbReference>
<keyword evidence="5 7" id="KW-1133">Transmembrane helix</keyword>
<feature type="transmembrane region" description="Helical" evidence="7">
    <location>
        <begin position="54"/>
        <end position="84"/>
    </location>
</feature>
<gene>
    <name evidence="9" type="ORF">CIAN88_00440</name>
    <name evidence="10" type="ORF">G4D54_13260</name>
</gene>
<keyword evidence="3" id="KW-1003">Cell membrane</keyword>
<dbReference type="PANTHER" id="PTHR30151">
    <property type="entry name" value="ALKANE SULFONATE ABC TRANSPORTER-RELATED, MEMBRANE SUBUNIT"/>
    <property type="match status" value="1"/>
</dbReference>
<evidence type="ECO:0000256" key="2">
    <source>
        <dbReference type="ARBA" id="ARBA00022448"/>
    </source>
</evidence>
<dbReference type="PANTHER" id="PTHR30151:SF20">
    <property type="entry name" value="ABC TRANSPORTER PERMEASE PROTEIN HI_0355-RELATED"/>
    <property type="match status" value="1"/>
</dbReference>
<evidence type="ECO:0000313" key="9">
    <source>
        <dbReference type="EMBL" id="KGJ55077.1"/>
    </source>
</evidence>
<evidence type="ECO:0000256" key="4">
    <source>
        <dbReference type="ARBA" id="ARBA00022692"/>
    </source>
</evidence>
<dbReference type="SUPFAM" id="SSF161098">
    <property type="entry name" value="MetI-like"/>
    <property type="match status" value="1"/>
</dbReference>